<comment type="caution">
    <text evidence="2">The sequence shown here is derived from an EMBL/GenBank/DDBJ whole genome shotgun (WGS) entry which is preliminary data.</text>
</comment>
<feature type="domain" description="RNase H type-1" evidence="1">
    <location>
        <begin position="23"/>
        <end position="105"/>
    </location>
</feature>
<dbReference type="Pfam" id="PF13456">
    <property type="entry name" value="RVT_3"/>
    <property type="match status" value="1"/>
</dbReference>
<dbReference type="AlphaFoldDB" id="A0ABD3AQQ3"/>
<dbReference type="EMBL" id="JBJUIK010000003">
    <property type="protein sequence ID" value="KAL3533542.1"/>
    <property type="molecule type" value="Genomic_DNA"/>
</dbReference>
<evidence type="ECO:0000259" key="1">
    <source>
        <dbReference type="Pfam" id="PF13456"/>
    </source>
</evidence>
<organism evidence="2 3">
    <name type="scientific">Cinchona calisaya</name>
    <dbReference type="NCBI Taxonomy" id="153742"/>
    <lineage>
        <taxon>Eukaryota</taxon>
        <taxon>Viridiplantae</taxon>
        <taxon>Streptophyta</taxon>
        <taxon>Embryophyta</taxon>
        <taxon>Tracheophyta</taxon>
        <taxon>Spermatophyta</taxon>
        <taxon>Magnoliopsida</taxon>
        <taxon>eudicotyledons</taxon>
        <taxon>Gunneridae</taxon>
        <taxon>Pentapetalae</taxon>
        <taxon>asterids</taxon>
        <taxon>lamiids</taxon>
        <taxon>Gentianales</taxon>
        <taxon>Rubiaceae</taxon>
        <taxon>Cinchonoideae</taxon>
        <taxon>Cinchoneae</taxon>
        <taxon>Cinchona</taxon>
    </lineage>
</organism>
<evidence type="ECO:0000313" key="3">
    <source>
        <dbReference type="Proteomes" id="UP001630127"/>
    </source>
</evidence>
<accession>A0ABD3AQQ3</accession>
<keyword evidence="3" id="KW-1185">Reference proteome</keyword>
<proteinExistence type="predicted"/>
<dbReference type="InterPro" id="IPR002156">
    <property type="entry name" value="RNaseH_domain"/>
</dbReference>
<gene>
    <name evidence="2" type="ORF">ACH5RR_007063</name>
</gene>
<evidence type="ECO:0000313" key="2">
    <source>
        <dbReference type="EMBL" id="KAL3533542.1"/>
    </source>
</evidence>
<name>A0ABD3AQQ3_9GENT</name>
<reference evidence="2 3" key="1">
    <citation type="submission" date="2024-11" db="EMBL/GenBank/DDBJ databases">
        <title>A near-complete genome assembly of Cinchona calisaya.</title>
        <authorList>
            <person name="Lian D.C."/>
            <person name="Zhao X.W."/>
            <person name="Wei L."/>
        </authorList>
    </citation>
    <scope>NUCLEOTIDE SEQUENCE [LARGE SCALE GENOMIC DNA]</scope>
    <source>
        <tissue evidence="2">Nenye</tissue>
    </source>
</reference>
<dbReference type="Proteomes" id="UP001630127">
    <property type="component" value="Unassembled WGS sequence"/>
</dbReference>
<sequence length="120" mass="13332">MGTDDGITIQEVAASCTFRNRTSIGVVTSTLDFIAIFARALIKRRGGEQVMIDANAIKMALIRAKEHGWSKIKVVSTNKELVDKLKKRKKNDVILAALVDDLSHACFIFVVNQMWLIVIS</sequence>
<protein>
    <recommendedName>
        <fullName evidence="1">RNase H type-1 domain-containing protein</fullName>
    </recommendedName>
</protein>